<keyword evidence="5 7" id="KW-1133">Transmembrane helix</keyword>
<dbReference type="Proteomes" id="UP001451606">
    <property type="component" value="Chromosome"/>
</dbReference>
<dbReference type="GO" id="GO:0005886">
    <property type="term" value="C:plasma membrane"/>
    <property type="evidence" value="ECO:0007669"/>
    <property type="project" value="UniProtKB-SubCell"/>
</dbReference>
<feature type="transmembrane region" description="Helical" evidence="7">
    <location>
        <begin position="449"/>
        <end position="469"/>
    </location>
</feature>
<comment type="similarity">
    <text evidence="2">Belongs to the resistance-nodulation-cell division (RND) (TC 2.A.6) family. MmpL subfamily.</text>
</comment>
<evidence type="ECO:0000256" key="5">
    <source>
        <dbReference type="ARBA" id="ARBA00022989"/>
    </source>
</evidence>
<keyword evidence="4 7" id="KW-0812">Transmembrane</keyword>
<evidence type="ECO:0000256" key="2">
    <source>
        <dbReference type="ARBA" id="ARBA00010157"/>
    </source>
</evidence>
<keyword evidence="10" id="KW-1185">Reference proteome</keyword>
<name>A0AAX4NHG9_9ARCH</name>
<feature type="transmembrane region" description="Helical" evidence="7">
    <location>
        <begin position="832"/>
        <end position="857"/>
    </location>
</feature>
<evidence type="ECO:0000313" key="9">
    <source>
        <dbReference type="EMBL" id="WYY00972.1"/>
    </source>
</evidence>
<evidence type="ECO:0000259" key="8">
    <source>
        <dbReference type="PROSITE" id="PS50156"/>
    </source>
</evidence>
<sequence>MNFPKWLIKHSKAVIIIWIVATLASVPAVMSYSHYLSYSNSVSTSSNSESQRAQNILSSQFPQNQSLTVVVNENPFMKGIGAKTISLQEKLLNSGIKNLTSTTSPFTQYATLINDEIGGHRSAVISLYNGFNSSAFQVYSFPSAFMKNFSSNLTVWKVAEKSGYNGSAYEKGFLSSFNNTSSSSPIQSRVQTSIVDSTDINLLKNNQLFYSAVLNYTNVSQYPQGIINSSASFISSYIGYNISSQLLNAIIQKGNTGINYVDMYGLMGAPSFITSQYVSPDNSTFLISLVFNVKSGYIGPNDFYPAEVATPNITTITHSYFGNNANVTGNGAISYQSKQLSSSSGAFFGFIFVALAIAVFITLVSYRSAIINLIFVSIATLLGYVSIFITGILVSHVNYVVNYTLTAVLLGVATDYFVFIVARYRQERREGRTHEEALETASTRSRRSVIISGITVAASLATFSFVPGYRTWGTVLFTAIMLTLLLVSTLLPSVLSIFGKNLFMKRGMKPLKENYHKDSMFYKASGISTKHKFAVAAVIVLVAAPAMYFFFTLPTTYNFETGLPSTVSSVSALNEINSKFGANILYPVYVIVPLHNSSLQSVSDKSTLQNLSKSLLSMKGAEKVVGPYSTGTSFSASANYSSYITDNGKYAYFSVYTSYDPYTPAAINFVSHLRDNSSLIVGGLTSGVIDERNQSNHTYLELAVLIVAVIAVILFISFRSIKYPIISLSGVFFSISWTTAILYVISHYLLHEALIYLIPIILFVILMSLGNDYSVFIISRIRENQGKYQHDEAIGRGMVGSGKVVTSLGLILAVSLGSLALIPVGFLQQLGIAFVISLIIDTFVVRTFYFPAMIAILRPGIKKSSGR</sequence>
<dbReference type="KEGG" id="omr:OXIME_001565"/>
<feature type="transmembrane region" description="Helical" evidence="7">
    <location>
        <begin position="756"/>
        <end position="778"/>
    </location>
</feature>
<feature type="domain" description="SSD" evidence="8">
    <location>
        <begin position="696"/>
        <end position="855"/>
    </location>
</feature>
<dbReference type="Pfam" id="PF03176">
    <property type="entry name" value="MMPL"/>
    <property type="match status" value="2"/>
</dbReference>
<keyword evidence="3" id="KW-1003">Cell membrane</keyword>
<evidence type="ECO:0000256" key="6">
    <source>
        <dbReference type="ARBA" id="ARBA00023136"/>
    </source>
</evidence>
<proteinExistence type="inferred from homology"/>
<keyword evidence="6 7" id="KW-0472">Membrane</keyword>
<feature type="transmembrane region" description="Helical" evidence="7">
    <location>
        <begin position="804"/>
        <end position="826"/>
    </location>
</feature>
<feature type="transmembrane region" description="Helical" evidence="7">
    <location>
        <begin position="400"/>
        <end position="422"/>
    </location>
</feature>
<feature type="transmembrane region" description="Helical" evidence="7">
    <location>
        <begin position="533"/>
        <end position="551"/>
    </location>
</feature>
<feature type="transmembrane region" description="Helical" evidence="7">
    <location>
        <begin position="373"/>
        <end position="394"/>
    </location>
</feature>
<feature type="transmembrane region" description="Helical" evidence="7">
    <location>
        <begin position="699"/>
        <end position="718"/>
    </location>
</feature>
<dbReference type="Gene3D" id="1.20.1640.10">
    <property type="entry name" value="Multidrug efflux transporter AcrB transmembrane domain"/>
    <property type="match status" value="2"/>
</dbReference>
<feature type="transmembrane region" description="Helical" evidence="7">
    <location>
        <begin position="475"/>
        <end position="499"/>
    </location>
</feature>
<evidence type="ECO:0000256" key="4">
    <source>
        <dbReference type="ARBA" id="ARBA00022692"/>
    </source>
</evidence>
<organism evidence="9 10">
    <name type="scientific">Oxyplasma meridianum</name>
    <dbReference type="NCBI Taxonomy" id="3073602"/>
    <lineage>
        <taxon>Archaea</taxon>
        <taxon>Methanobacteriati</taxon>
        <taxon>Thermoplasmatota</taxon>
        <taxon>Thermoplasmata</taxon>
        <taxon>Thermoplasmatales</taxon>
        <taxon>Thermoplasmataceae</taxon>
        <taxon>Oxyplasma</taxon>
    </lineage>
</organism>
<dbReference type="PANTHER" id="PTHR33406:SF6">
    <property type="entry name" value="MEMBRANE PROTEIN YDGH-RELATED"/>
    <property type="match status" value="1"/>
</dbReference>
<evidence type="ECO:0000256" key="1">
    <source>
        <dbReference type="ARBA" id="ARBA00004651"/>
    </source>
</evidence>
<dbReference type="RefSeq" id="WP_393971295.1">
    <property type="nucleotide sequence ID" value="NZ_CP133772.1"/>
</dbReference>
<dbReference type="AlphaFoldDB" id="A0AAX4NHG9"/>
<dbReference type="PROSITE" id="PS50156">
    <property type="entry name" value="SSD"/>
    <property type="match status" value="1"/>
</dbReference>
<dbReference type="PANTHER" id="PTHR33406">
    <property type="entry name" value="MEMBRANE PROTEIN MJ1562-RELATED"/>
    <property type="match status" value="1"/>
</dbReference>
<feature type="transmembrane region" description="Helical" evidence="7">
    <location>
        <begin position="725"/>
        <end position="750"/>
    </location>
</feature>
<dbReference type="SUPFAM" id="SSF82866">
    <property type="entry name" value="Multidrug efflux transporter AcrB transmembrane domain"/>
    <property type="match status" value="2"/>
</dbReference>
<evidence type="ECO:0000313" key="10">
    <source>
        <dbReference type="Proteomes" id="UP001451606"/>
    </source>
</evidence>
<evidence type="ECO:0000256" key="7">
    <source>
        <dbReference type="SAM" id="Phobius"/>
    </source>
</evidence>
<dbReference type="InterPro" id="IPR004869">
    <property type="entry name" value="MMPL_dom"/>
</dbReference>
<reference evidence="9 10" key="1">
    <citation type="submission" date="2023-09" db="EMBL/GenBank/DDBJ databases">
        <authorList>
            <person name="Golyshina O.V."/>
            <person name="Lunev E.A."/>
            <person name="Bargiela R."/>
            <person name="Gaines M.C."/>
            <person name="Daum B."/>
            <person name="Bale N.J."/>
            <person name="Koenen M."/>
            <person name="Sinninghe Damst J.S."/>
            <person name="Yakimov M."/>
            <person name="Golyshin P.N."/>
        </authorList>
    </citation>
    <scope>NUCLEOTIDE SEQUENCE [LARGE SCALE GENOMIC DNA]</scope>
    <source>
        <strain evidence="9 10">M1</strain>
    </source>
</reference>
<comment type="subcellular location">
    <subcellularLocation>
        <location evidence="1">Cell membrane</location>
        <topology evidence="1">Multi-pass membrane protein</topology>
    </subcellularLocation>
</comment>
<dbReference type="GeneID" id="95968303"/>
<dbReference type="InterPro" id="IPR000731">
    <property type="entry name" value="SSD"/>
</dbReference>
<accession>A0AAX4NHG9</accession>
<feature type="transmembrane region" description="Helical" evidence="7">
    <location>
        <begin position="346"/>
        <end position="366"/>
    </location>
</feature>
<dbReference type="InterPro" id="IPR050545">
    <property type="entry name" value="Mycobact_MmpL"/>
</dbReference>
<gene>
    <name evidence="9" type="ORF">OXIME_001565</name>
</gene>
<evidence type="ECO:0000256" key="3">
    <source>
        <dbReference type="ARBA" id="ARBA00022475"/>
    </source>
</evidence>
<protein>
    <submittedName>
        <fullName evidence="9">MMPL family transporter</fullName>
    </submittedName>
</protein>
<dbReference type="EMBL" id="CP133772">
    <property type="protein sequence ID" value="WYY00972.1"/>
    <property type="molecule type" value="Genomic_DNA"/>
</dbReference>